<dbReference type="RefSeq" id="WP_148908439.1">
    <property type="nucleotide sequence ID" value="NZ_VNHX01000008.1"/>
</dbReference>
<feature type="domain" description="Peptidase A2" evidence="1">
    <location>
        <begin position="18"/>
        <end position="100"/>
    </location>
</feature>
<evidence type="ECO:0000313" key="2">
    <source>
        <dbReference type="EMBL" id="TYP95987.1"/>
    </source>
</evidence>
<dbReference type="PANTHER" id="PTHR11092:SF0">
    <property type="entry name" value="EPIMERASE FAMILY PROTEIN SDR39U1"/>
    <property type="match status" value="1"/>
</dbReference>
<accession>A0A5S5DJ98</accession>
<sequence>MRKIVLAGGSGHLGTLLAEAFLDLGWDVTVLSRQRDKRDGPVDYIFWNGEHLGPWTNVLEGADTVINLSGKNIQCRFTPRNKALLDHSRILPTNALGRAIAQCYKPPRLWINFSGLSIFSGLNEMQDETSIAVGSGYLAQLTRRWEAAASAFELSDTVRVILRVSPVLTRQQGMFAELLRLTRWRLGGKVAEGKQLVSWIHEHDFVQLVQWVIEQSNPRRIYHACSPNPITQAALMKTIRESTGISFGLPLPRPLVHIGALVKGIDPSVLLDSVPATTRYTVEDGFAFTYGKPRDAIVNLVTGA</sequence>
<dbReference type="AlphaFoldDB" id="A0A5S5DJ98"/>
<dbReference type="InterPro" id="IPR001995">
    <property type="entry name" value="Peptidase_A2_cat"/>
</dbReference>
<proteinExistence type="predicted"/>
<dbReference type="PANTHER" id="PTHR11092">
    <property type="entry name" value="SUGAR NUCLEOTIDE EPIMERASE RELATED"/>
    <property type="match status" value="1"/>
</dbReference>
<reference evidence="2 3" key="1">
    <citation type="submission" date="2019-07" db="EMBL/GenBank/DDBJ databases">
        <title>Genomic Encyclopedia of Archaeal and Bacterial Type Strains, Phase II (KMG-II): from individual species to whole genera.</title>
        <authorList>
            <person name="Goeker M."/>
        </authorList>
    </citation>
    <scope>NUCLEOTIDE SEQUENCE [LARGE SCALE GENOMIC DNA]</scope>
    <source>
        <strain evidence="2 3">DSM 18850</strain>
    </source>
</reference>
<keyword evidence="3" id="KW-1185">Reference proteome</keyword>
<protein>
    <recommendedName>
        <fullName evidence="1">Peptidase A2 domain-containing protein</fullName>
    </recommendedName>
</protein>
<dbReference type="Proteomes" id="UP000325105">
    <property type="component" value="Unassembled WGS sequence"/>
</dbReference>
<evidence type="ECO:0000313" key="3">
    <source>
        <dbReference type="Proteomes" id="UP000325105"/>
    </source>
</evidence>
<dbReference type="EMBL" id="VNHX01000008">
    <property type="protein sequence ID" value="TYP95987.1"/>
    <property type="molecule type" value="Genomic_DNA"/>
</dbReference>
<dbReference type="Gene3D" id="3.40.50.720">
    <property type="entry name" value="NAD(P)-binding Rossmann-like Domain"/>
    <property type="match status" value="1"/>
</dbReference>
<comment type="caution">
    <text evidence="2">The sequence shown here is derived from an EMBL/GenBank/DDBJ whole genome shotgun (WGS) entry which is preliminary data.</text>
</comment>
<dbReference type="PROSITE" id="PS50175">
    <property type="entry name" value="ASP_PROT_RETROV"/>
    <property type="match status" value="1"/>
</dbReference>
<organism evidence="2 3">
    <name type="scientific">Sphingobacterium allocomposti</name>
    <dbReference type="NCBI Taxonomy" id="415956"/>
    <lineage>
        <taxon>Bacteria</taxon>
        <taxon>Pseudomonadati</taxon>
        <taxon>Bacteroidota</taxon>
        <taxon>Sphingobacteriia</taxon>
        <taxon>Sphingobacteriales</taxon>
        <taxon>Sphingobacteriaceae</taxon>
        <taxon>Sphingobacterium</taxon>
    </lineage>
</organism>
<dbReference type="InterPro" id="IPR036291">
    <property type="entry name" value="NAD(P)-bd_dom_sf"/>
</dbReference>
<dbReference type="GO" id="GO:0004190">
    <property type="term" value="F:aspartic-type endopeptidase activity"/>
    <property type="evidence" value="ECO:0007669"/>
    <property type="project" value="InterPro"/>
</dbReference>
<dbReference type="Pfam" id="PF01370">
    <property type="entry name" value="Epimerase"/>
    <property type="match status" value="1"/>
</dbReference>
<evidence type="ECO:0000259" key="1">
    <source>
        <dbReference type="PROSITE" id="PS50175"/>
    </source>
</evidence>
<dbReference type="InterPro" id="IPR001509">
    <property type="entry name" value="Epimerase_deHydtase"/>
</dbReference>
<dbReference type="OrthoDB" id="9801773at2"/>
<dbReference type="SUPFAM" id="SSF51735">
    <property type="entry name" value="NAD(P)-binding Rossmann-fold domains"/>
    <property type="match status" value="1"/>
</dbReference>
<gene>
    <name evidence="2" type="ORF">BC792_10879</name>
</gene>
<name>A0A5S5DJ98_9SPHI</name>
<dbReference type="GO" id="GO:0006508">
    <property type="term" value="P:proteolysis"/>
    <property type="evidence" value="ECO:0007669"/>
    <property type="project" value="InterPro"/>
</dbReference>